<sequence>MHRGGFFGLATLIPHVREFDARTHFGSPSIQRNSPNMPAPIIPDFEHSKISKLIGAFLTIRTGSGGIGVGNKSQGSPVYERSASTSDGGCLRWVVMGWLLERIQ</sequence>
<dbReference type="EMBL" id="BPLR01020090">
    <property type="protein sequence ID" value="GIX74712.1"/>
    <property type="molecule type" value="Genomic_DNA"/>
</dbReference>
<protein>
    <submittedName>
        <fullName evidence="1">Uncharacterized protein</fullName>
    </submittedName>
</protein>
<gene>
    <name evidence="1" type="ORF">CEXT_269531</name>
</gene>
<organism evidence="1 2">
    <name type="scientific">Caerostris extrusa</name>
    <name type="common">Bark spider</name>
    <name type="synonym">Caerostris bankana</name>
    <dbReference type="NCBI Taxonomy" id="172846"/>
    <lineage>
        <taxon>Eukaryota</taxon>
        <taxon>Metazoa</taxon>
        <taxon>Ecdysozoa</taxon>
        <taxon>Arthropoda</taxon>
        <taxon>Chelicerata</taxon>
        <taxon>Arachnida</taxon>
        <taxon>Araneae</taxon>
        <taxon>Araneomorphae</taxon>
        <taxon>Entelegynae</taxon>
        <taxon>Araneoidea</taxon>
        <taxon>Araneidae</taxon>
        <taxon>Caerostris</taxon>
    </lineage>
</organism>
<reference evidence="1 2" key="1">
    <citation type="submission" date="2021-06" db="EMBL/GenBank/DDBJ databases">
        <title>Caerostris extrusa draft genome.</title>
        <authorList>
            <person name="Kono N."/>
            <person name="Arakawa K."/>
        </authorList>
    </citation>
    <scope>NUCLEOTIDE SEQUENCE [LARGE SCALE GENOMIC DNA]</scope>
</reference>
<accession>A0AAV4MTE0</accession>
<comment type="caution">
    <text evidence="1">The sequence shown here is derived from an EMBL/GenBank/DDBJ whole genome shotgun (WGS) entry which is preliminary data.</text>
</comment>
<keyword evidence="2" id="KW-1185">Reference proteome</keyword>
<dbReference type="Proteomes" id="UP001054945">
    <property type="component" value="Unassembled WGS sequence"/>
</dbReference>
<dbReference type="AlphaFoldDB" id="A0AAV4MTE0"/>
<evidence type="ECO:0000313" key="1">
    <source>
        <dbReference type="EMBL" id="GIX74712.1"/>
    </source>
</evidence>
<evidence type="ECO:0000313" key="2">
    <source>
        <dbReference type="Proteomes" id="UP001054945"/>
    </source>
</evidence>
<proteinExistence type="predicted"/>
<name>A0AAV4MTE0_CAEEX</name>